<dbReference type="Proteomes" id="UP000290289">
    <property type="component" value="Chromosome 14"/>
</dbReference>
<reference evidence="1 2" key="1">
    <citation type="submission" date="2018-10" db="EMBL/GenBank/DDBJ databases">
        <title>A high-quality apple genome assembly.</title>
        <authorList>
            <person name="Hu J."/>
        </authorList>
    </citation>
    <scope>NUCLEOTIDE SEQUENCE [LARGE SCALE GENOMIC DNA]</scope>
    <source>
        <strain evidence="2">cv. HFTH1</strain>
        <tissue evidence="1">Young leaf</tissue>
    </source>
</reference>
<evidence type="ECO:0000313" key="2">
    <source>
        <dbReference type="Proteomes" id="UP000290289"/>
    </source>
</evidence>
<gene>
    <name evidence="1" type="ORF">DVH24_019028</name>
</gene>
<comment type="caution">
    <text evidence="1">The sequence shown here is derived from an EMBL/GenBank/DDBJ whole genome shotgun (WGS) entry which is preliminary data.</text>
</comment>
<evidence type="ECO:0000313" key="1">
    <source>
        <dbReference type="EMBL" id="RXH76140.1"/>
    </source>
</evidence>
<proteinExistence type="predicted"/>
<protein>
    <submittedName>
        <fullName evidence="1">Uncharacterized protein</fullName>
    </submittedName>
</protein>
<organism evidence="1 2">
    <name type="scientific">Malus domestica</name>
    <name type="common">Apple</name>
    <name type="synonym">Pyrus malus</name>
    <dbReference type="NCBI Taxonomy" id="3750"/>
    <lineage>
        <taxon>Eukaryota</taxon>
        <taxon>Viridiplantae</taxon>
        <taxon>Streptophyta</taxon>
        <taxon>Embryophyta</taxon>
        <taxon>Tracheophyta</taxon>
        <taxon>Spermatophyta</taxon>
        <taxon>Magnoliopsida</taxon>
        <taxon>eudicotyledons</taxon>
        <taxon>Gunneridae</taxon>
        <taxon>Pentapetalae</taxon>
        <taxon>rosids</taxon>
        <taxon>fabids</taxon>
        <taxon>Rosales</taxon>
        <taxon>Rosaceae</taxon>
        <taxon>Amygdaloideae</taxon>
        <taxon>Maleae</taxon>
        <taxon>Malus</taxon>
    </lineage>
</organism>
<accession>A0A498HZ83</accession>
<sequence>MYFHHNVFTSWAVQHLQKGMHPFFSLVQFTAANIEFYLIGEKVQQISTGSIKRMIKLLRFL</sequence>
<dbReference type="EMBL" id="RDQH01000340">
    <property type="protein sequence ID" value="RXH76140.1"/>
    <property type="molecule type" value="Genomic_DNA"/>
</dbReference>
<dbReference type="AlphaFoldDB" id="A0A498HZ83"/>
<keyword evidence="2" id="KW-1185">Reference proteome</keyword>
<name>A0A498HZ83_MALDO</name>